<accession>A0AAV6UT66</accession>
<proteinExistence type="predicted"/>
<organism evidence="1 2">
    <name type="scientific">Oedothorax gibbosus</name>
    <dbReference type="NCBI Taxonomy" id="931172"/>
    <lineage>
        <taxon>Eukaryota</taxon>
        <taxon>Metazoa</taxon>
        <taxon>Ecdysozoa</taxon>
        <taxon>Arthropoda</taxon>
        <taxon>Chelicerata</taxon>
        <taxon>Arachnida</taxon>
        <taxon>Araneae</taxon>
        <taxon>Araneomorphae</taxon>
        <taxon>Entelegynae</taxon>
        <taxon>Araneoidea</taxon>
        <taxon>Linyphiidae</taxon>
        <taxon>Erigoninae</taxon>
        <taxon>Oedothorax</taxon>
    </lineage>
</organism>
<keyword evidence="2" id="KW-1185">Reference proteome</keyword>
<reference evidence="1 2" key="1">
    <citation type="journal article" date="2022" name="Nat. Ecol. Evol.">
        <title>A masculinizing supergene underlies an exaggerated male reproductive morph in a spider.</title>
        <authorList>
            <person name="Hendrickx F."/>
            <person name="De Corte Z."/>
            <person name="Sonet G."/>
            <person name="Van Belleghem S.M."/>
            <person name="Kostlbacher S."/>
            <person name="Vangestel C."/>
        </authorList>
    </citation>
    <scope>NUCLEOTIDE SEQUENCE [LARGE SCALE GENOMIC DNA]</scope>
    <source>
        <strain evidence="1">W744_W776</strain>
    </source>
</reference>
<evidence type="ECO:0000313" key="1">
    <source>
        <dbReference type="EMBL" id="KAG8186928.1"/>
    </source>
</evidence>
<evidence type="ECO:0000313" key="2">
    <source>
        <dbReference type="Proteomes" id="UP000827092"/>
    </source>
</evidence>
<protein>
    <submittedName>
        <fullName evidence="1">Uncharacterized protein</fullName>
    </submittedName>
</protein>
<dbReference type="AlphaFoldDB" id="A0AAV6UT66"/>
<sequence length="124" mass="13223">MIIKVRCQKRQRKISDVTSISPRNPYLLSPMLSLAPVRSRSLKALLVPSELASLLPEPFLFHGVDVGGDGHVQLFAAAHSLPQCIAEVAKVPLAPSEPASLLAEPFLLHGVDIGGDLSVQLPTA</sequence>
<comment type="caution">
    <text evidence="1">The sequence shown here is derived from an EMBL/GenBank/DDBJ whole genome shotgun (WGS) entry which is preliminary data.</text>
</comment>
<dbReference type="Proteomes" id="UP000827092">
    <property type="component" value="Unassembled WGS sequence"/>
</dbReference>
<name>A0AAV6UT66_9ARAC</name>
<dbReference type="EMBL" id="JAFNEN010000284">
    <property type="protein sequence ID" value="KAG8186928.1"/>
    <property type="molecule type" value="Genomic_DNA"/>
</dbReference>
<gene>
    <name evidence="1" type="ORF">JTE90_000400</name>
</gene>